<organism evidence="1 2">
    <name type="scientific">Peronosclerospora sorghi</name>
    <dbReference type="NCBI Taxonomy" id="230839"/>
    <lineage>
        <taxon>Eukaryota</taxon>
        <taxon>Sar</taxon>
        <taxon>Stramenopiles</taxon>
        <taxon>Oomycota</taxon>
        <taxon>Peronosporomycetes</taxon>
        <taxon>Peronosporales</taxon>
        <taxon>Peronosporaceae</taxon>
        <taxon>Peronosclerospora</taxon>
    </lineage>
</organism>
<protein>
    <submittedName>
        <fullName evidence="1">Uncharacterized protein</fullName>
    </submittedName>
</protein>
<name>A0ACC0VR11_9STRA</name>
<evidence type="ECO:0000313" key="1">
    <source>
        <dbReference type="EMBL" id="KAI9908917.1"/>
    </source>
</evidence>
<proteinExistence type="predicted"/>
<reference evidence="1 2" key="1">
    <citation type="journal article" date="2022" name="bioRxiv">
        <title>The genome of the oomycete Peronosclerospora sorghi, a cosmopolitan pathogen of maize and sorghum, is inflated with dispersed pseudogenes.</title>
        <authorList>
            <person name="Fletcher K."/>
            <person name="Martin F."/>
            <person name="Isakeit T."/>
            <person name="Cavanaugh K."/>
            <person name="Magill C."/>
            <person name="Michelmore R."/>
        </authorList>
    </citation>
    <scope>NUCLEOTIDE SEQUENCE [LARGE SCALE GENOMIC DNA]</scope>
    <source>
        <strain evidence="1">P6</strain>
    </source>
</reference>
<comment type="caution">
    <text evidence="1">The sequence shown here is derived from an EMBL/GenBank/DDBJ whole genome shotgun (WGS) entry which is preliminary data.</text>
</comment>
<dbReference type="Proteomes" id="UP001163321">
    <property type="component" value="Chromosome 7"/>
</dbReference>
<accession>A0ACC0VR11</accession>
<dbReference type="EMBL" id="CM047586">
    <property type="protein sequence ID" value="KAI9908917.1"/>
    <property type="molecule type" value="Genomic_DNA"/>
</dbReference>
<gene>
    <name evidence="1" type="ORF">PsorP6_014537</name>
</gene>
<sequence length="122" mass="13940">MIHSEVSNCKYFDPCRKLTTNGFLTPFIETFYTPRYLERMANSTEFIHFCLTLCSHDTETIELLLNSSSRKNIDRGSPRRGRLHVSPSQPEVSSPNLNLLWAGTRMDREAGSTGREMASPLR</sequence>
<keyword evidence="2" id="KW-1185">Reference proteome</keyword>
<evidence type="ECO:0000313" key="2">
    <source>
        <dbReference type="Proteomes" id="UP001163321"/>
    </source>
</evidence>